<reference evidence="3" key="2">
    <citation type="journal article" date="2022" name="Hortic Res">
        <title>The genome of Dioscorea zingiberensis sheds light on the biosynthesis, origin and evolution of the medicinally important diosgenin saponins.</title>
        <authorList>
            <person name="Li Y."/>
            <person name="Tan C."/>
            <person name="Li Z."/>
            <person name="Guo J."/>
            <person name="Li S."/>
            <person name="Chen X."/>
            <person name="Wang C."/>
            <person name="Dai X."/>
            <person name="Yang H."/>
            <person name="Song W."/>
            <person name="Hou L."/>
            <person name="Xu J."/>
            <person name="Tong Z."/>
            <person name="Xu A."/>
            <person name="Yuan X."/>
            <person name="Wang W."/>
            <person name="Yang Q."/>
            <person name="Chen L."/>
            <person name="Sun Z."/>
            <person name="Wang K."/>
            <person name="Pan B."/>
            <person name="Chen J."/>
            <person name="Bao Y."/>
            <person name="Liu F."/>
            <person name="Qi X."/>
            <person name="Gang D.R."/>
            <person name="Wen J."/>
            <person name="Li J."/>
        </authorList>
    </citation>
    <scope>NUCLEOTIDE SEQUENCE</scope>
    <source>
        <strain evidence="3">Dzin_1.0</strain>
    </source>
</reference>
<dbReference type="Pfam" id="PF16594">
    <property type="entry name" value="ATP-synt_Z"/>
    <property type="match status" value="1"/>
</dbReference>
<accession>A0A9D5CDE5</accession>
<feature type="transmembrane region" description="Helical" evidence="2">
    <location>
        <begin position="21"/>
        <end position="43"/>
    </location>
</feature>
<dbReference type="AlphaFoldDB" id="A0A9D5CDE5"/>
<evidence type="ECO:0008006" key="5">
    <source>
        <dbReference type="Google" id="ProtNLM"/>
    </source>
</evidence>
<keyword evidence="4" id="KW-1185">Reference proteome</keyword>
<evidence type="ECO:0000256" key="1">
    <source>
        <dbReference type="SAM" id="MobiDB-lite"/>
    </source>
</evidence>
<dbReference type="OrthoDB" id="1423823at2759"/>
<dbReference type="InterPro" id="IPR032238">
    <property type="entry name" value="ATP-synth_Z"/>
</dbReference>
<evidence type="ECO:0000256" key="2">
    <source>
        <dbReference type="SAM" id="Phobius"/>
    </source>
</evidence>
<reference evidence="3" key="1">
    <citation type="submission" date="2021-03" db="EMBL/GenBank/DDBJ databases">
        <authorList>
            <person name="Li Z."/>
            <person name="Yang C."/>
        </authorList>
    </citation>
    <scope>NUCLEOTIDE SEQUENCE</scope>
    <source>
        <strain evidence="3">Dzin_1.0</strain>
        <tissue evidence="3">Leaf</tissue>
    </source>
</reference>
<keyword evidence="2" id="KW-1133">Transmembrane helix</keyword>
<dbReference type="Proteomes" id="UP001085076">
    <property type="component" value="Miscellaneous, Linkage group lg05"/>
</dbReference>
<keyword evidence="2" id="KW-0812">Transmembrane</keyword>
<feature type="transmembrane region" description="Helical" evidence="2">
    <location>
        <begin position="55"/>
        <end position="76"/>
    </location>
</feature>
<organism evidence="3 4">
    <name type="scientific">Dioscorea zingiberensis</name>
    <dbReference type="NCBI Taxonomy" id="325984"/>
    <lineage>
        <taxon>Eukaryota</taxon>
        <taxon>Viridiplantae</taxon>
        <taxon>Streptophyta</taxon>
        <taxon>Embryophyta</taxon>
        <taxon>Tracheophyta</taxon>
        <taxon>Spermatophyta</taxon>
        <taxon>Magnoliopsida</taxon>
        <taxon>Liliopsida</taxon>
        <taxon>Dioscoreales</taxon>
        <taxon>Dioscoreaceae</taxon>
        <taxon>Dioscorea</taxon>
    </lineage>
</organism>
<gene>
    <name evidence="3" type="ORF">J5N97_019140</name>
</gene>
<evidence type="ECO:0000313" key="4">
    <source>
        <dbReference type="Proteomes" id="UP001085076"/>
    </source>
</evidence>
<proteinExistence type="predicted"/>
<evidence type="ECO:0000313" key="3">
    <source>
        <dbReference type="EMBL" id="KAJ0971181.1"/>
    </source>
</evidence>
<dbReference type="EMBL" id="JAGGNH010000005">
    <property type="protein sequence ID" value="KAJ0971181.1"/>
    <property type="molecule type" value="Genomic_DNA"/>
</dbReference>
<feature type="region of interest" description="Disordered" evidence="1">
    <location>
        <begin position="91"/>
        <end position="110"/>
    </location>
</feature>
<dbReference type="PANTHER" id="PTHR35165:SF1">
    <property type="entry name" value="OS04G0577375 PROTEIN"/>
    <property type="match status" value="1"/>
</dbReference>
<keyword evidence="2" id="KW-0472">Membrane</keyword>
<name>A0A9D5CDE5_9LILI</name>
<sequence length="110" mass="11647">MEPAQPKAPVHADGGRSRRTASVAITACLLTVSVAGGALLVWWALAFHPSNQQLWMVPFGLVVFGTPIFVWFALFASNNFPSFKLMLKSSAPASAPAPAPAPASDIDVER</sequence>
<comment type="caution">
    <text evidence="3">The sequence shown here is derived from an EMBL/GenBank/DDBJ whole genome shotgun (WGS) entry which is preliminary data.</text>
</comment>
<dbReference type="PANTHER" id="PTHR35165">
    <property type="entry name" value="OS08G0113900 PROTEIN"/>
    <property type="match status" value="1"/>
</dbReference>
<protein>
    <recommendedName>
        <fullName evidence="5">Transmembrane protein</fullName>
    </recommendedName>
</protein>